<keyword evidence="3" id="KW-1185">Reference proteome</keyword>
<dbReference type="EMBL" id="AOSG01000087">
    <property type="protein sequence ID" value="EOR69936.1"/>
    <property type="molecule type" value="Genomic_DNA"/>
</dbReference>
<feature type="region of interest" description="Disordered" evidence="1">
    <location>
        <begin position="120"/>
        <end position="190"/>
    </location>
</feature>
<evidence type="ECO:0000313" key="3">
    <source>
        <dbReference type="Proteomes" id="UP000014184"/>
    </source>
</evidence>
<dbReference type="InterPro" id="IPR022062">
    <property type="entry name" value="DUF3618"/>
</dbReference>
<sequence>MTRAELRDDVDRIAQRASPRGMVRRRIDQLRGAFRTLKERVMGTSPDQAEAQEAGQRAQEYAASAKESVRSGAGQASEAVKSMPGRTVERTQGYPLTAGLIAFGAGLLAASVISDSQTEREAARRIKERMGGAVEPVKQSLTESAQRVGEEAQESTRQAAQQVKESAAHGGQAARDTAQREAQRAREHVQ</sequence>
<accession>A0A9P2T919</accession>
<proteinExistence type="predicted"/>
<organism evidence="2 3">
    <name type="scientific">Thermobifida fusca TM51</name>
    <dbReference type="NCBI Taxonomy" id="1169414"/>
    <lineage>
        <taxon>Bacteria</taxon>
        <taxon>Bacillati</taxon>
        <taxon>Actinomycetota</taxon>
        <taxon>Actinomycetes</taxon>
        <taxon>Streptosporangiales</taxon>
        <taxon>Nocardiopsidaceae</taxon>
        <taxon>Thermobifida</taxon>
    </lineage>
</organism>
<protein>
    <recommendedName>
        <fullName evidence="4">DUF3618 domain-containing protein</fullName>
    </recommendedName>
</protein>
<evidence type="ECO:0000313" key="2">
    <source>
        <dbReference type="EMBL" id="EOR69936.1"/>
    </source>
</evidence>
<feature type="region of interest" description="Disordered" evidence="1">
    <location>
        <begin position="40"/>
        <end position="88"/>
    </location>
</feature>
<evidence type="ECO:0000256" key="1">
    <source>
        <dbReference type="SAM" id="MobiDB-lite"/>
    </source>
</evidence>
<gene>
    <name evidence="2" type="ORF">TM51_15341</name>
</gene>
<evidence type="ECO:0008006" key="4">
    <source>
        <dbReference type="Google" id="ProtNLM"/>
    </source>
</evidence>
<feature type="compositionally biased region" description="Basic and acidic residues" evidence="1">
    <location>
        <begin position="177"/>
        <end position="190"/>
    </location>
</feature>
<name>A0A9P2T919_THEFU</name>
<dbReference type="Pfam" id="PF12277">
    <property type="entry name" value="DUF3618"/>
    <property type="match status" value="1"/>
</dbReference>
<feature type="compositionally biased region" description="Low complexity" evidence="1">
    <location>
        <begin position="48"/>
        <end position="63"/>
    </location>
</feature>
<feature type="compositionally biased region" description="Polar residues" evidence="1">
    <location>
        <begin position="155"/>
        <end position="164"/>
    </location>
</feature>
<dbReference type="AlphaFoldDB" id="A0A9P2T919"/>
<reference evidence="2 3" key="1">
    <citation type="journal article" date="2013" name="Genome Announc.">
        <title>Draft Genome Sequence of the Lignocellulose Decomposer Thermobifida fusca Strain TM51.</title>
        <authorList>
            <person name="Toth A."/>
            <person name="Barna T."/>
            <person name="Nagy I."/>
            <person name="Horvath B."/>
            <person name="Nagy I."/>
            <person name="Tancsics A."/>
            <person name="Kriszt B."/>
            <person name="Baka E."/>
            <person name="Fekete C."/>
            <person name="Kukolya J."/>
        </authorList>
    </citation>
    <scope>NUCLEOTIDE SEQUENCE [LARGE SCALE GENOMIC DNA]</scope>
    <source>
        <strain evidence="2 3">TM51</strain>
    </source>
</reference>
<dbReference type="Proteomes" id="UP000014184">
    <property type="component" value="Unassembled WGS sequence"/>
</dbReference>
<comment type="caution">
    <text evidence="2">The sequence shown here is derived from an EMBL/GenBank/DDBJ whole genome shotgun (WGS) entry which is preliminary data.</text>
</comment>
<feature type="compositionally biased region" description="Basic and acidic residues" evidence="1">
    <location>
        <begin position="120"/>
        <end position="130"/>
    </location>
</feature>